<evidence type="ECO:0000313" key="3">
    <source>
        <dbReference type="Proteomes" id="UP000828251"/>
    </source>
</evidence>
<gene>
    <name evidence="2" type="ORF">J1N35_000291</name>
</gene>
<reference evidence="2 3" key="1">
    <citation type="journal article" date="2021" name="Plant Biotechnol. J.">
        <title>Multi-omics assisted identification of the key and species-specific regulatory components of drought-tolerant mechanisms in Gossypium stocksii.</title>
        <authorList>
            <person name="Yu D."/>
            <person name="Ke L."/>
            <person name="Zhang D."/>
            <person name="Wu Y."/>
            <person name="Sun Y."/>
            <person name="Mei J."/>
            <person name="Sun J."/>
            <person name="Sun Y."/>
        </authorList>
    </citation>
    <scope>NUCLEOTIDE SEQUENCE [LARGE SCALE GENOMIC DNA]</scope>
    <source>
        <strain evidence="3">cv. E1</strain>
        <tissue evidence="2">Leaf</tissue>
    </source>
</reference>
<keyword evidence="3" id="KW-1185">Reference proteome</keyword>
<comment type="caution">
    <text evidence="2">The sequence shown here is derived from an EMBL/GenBank/DDBJ whole genome shotgun (WGS) entry which is preliminary data.</text>
</comment>
<organism evidence="2 3">
    <name type="scientific">Gossypium stocksii</name>
    <dbReference type="NCBI Taxonomy" id="47602"/>
    <lineage>
        <taxon>Eukaryota</taxon>
        <taxon>Viridiplantae</taxon>
        <taxon>Streptophyta</taxon>
        <taxon>Embryophyta</taxon>
        <taxon>Tracheophyta</taxon>
        <taxon>Spermatophyta</taxon>
        <taxon>Magnoliopsida</taxon>
        <taxon>eudicotyledons</taxon>
        <taxon>Gunneridae</taxon>
        <taxon>Pentapetalae</taxon>
        <taxon>rosids</taxon>
        <taxon>malvids</taxon>
        <taxon>Malvales</taxon>
        <taxon>Malvaceae</taxon>
        <taxon>Malvoideae</taxon>
        <taxon>Gossypium</taxon>
    </lineage>
</organism>
<proteinExistence type="predicted"/>
<sequence length="346" mass="39830">MDTDNTDPYIPKPKEKDKKDPYGKRKIESNIQKDDYLRSFNKDNEQVEETTRIFETIATNDVKPENPGETSTQPIPYRIDDLNKRNVAQGDECLCLRIQTKNSDIKDLAEDLAISWTAINEYTNTAEVEIKEVNNKIIELFEPNKITTEIQPKLLHLKDLSIPKDWIIGDINNASTSKPVSTIEYMASGLMDRGKKPLMGEWNTVHKPNKGKITKSNQGFVPMPPQVPFYPNQGYYVPYPMVRPPIGSQFSLTPNPVCQSQWSQDPNSAFQTSYAEIIKGAENFLSQQSLSEINDFYNPGLPLEYYNYMNKIWKTHVLEQRANFRRALTNFSQFLVEKTTKENIIF</sequence>
<evidence type="ECO:0000256" key="1">
    <source>
        <dbReference type="SAM" id="MobiDB-lite"/>
    </source>
</evidence>
<dbReference type="AlphaFoldDB" id="A0A9D4AKN3"/>
<feature type="region of interest" description="Disordered" evidence="1">
    <location>
        <begin position="1"/>
        <end position="30"/>
    </location>
</feature>
<accession>A0A9D4AKN3</accession>
<evidence type="ECO:0000313" key="2">
    <source>
        <dbReference type="EMBL" id="KAH1128913.1"/>
    </source>
</evidence>
<dbReference type="Proteomes" id="UP000828251">
    <property type="component" value="Unassembled WGS sequence"/>
</dbReference>
<feature type="compositionally biased region" description="Basic and acidic residues" evidence="1">
    <location>
        <begin position="12"/>
        <end position="30"/>
    </location>
</feature>
<name>A0A9D4AKN3_9ROSI</name>
<dbReference type="EMBL" id="JAIQCV010000001">
    <property type="protein sequence ID" value="KAH1128913.1"/>
    <property type="molecule type" value="Genomic_DNA"/>
</dbReference>
<dbReference type="OrthoDB" id="1364490at2759"/>
<protein>
    <submittedName>
        <fullName evidence="2">Uncharacterized protein</fullName>
    </submittedName>
</protein>